<reference evidence="1 2" key="1">
    <citation type="journal article" date="2017" name="Gigascience">
        <title>Genome sequence of the small brown planthopper, Laodelphax striatellus.</title>
        <authorList>
            <person name="Zhu J."/>
            <person name="Jiang F."/>
            <person name="Wang X."/>
            <person name="Yang P."/>
            <person name="Bao Y."/>
            <person name="Zhao W."/>
            <person name="Wang W."/>
            <person name="Lu H."/>
            <person name="Wang Q."/>
            <person name="Cui N."/>
            <person name="Li J."/>
            <person name="Chen X."/>
            <person name="Luo L."/>
            <person name="Yu J."/>
            <person name="Kang L."/>
            <person name="Cui F."/>
        </authorList>
    </citation>
    <scope>NUCLEOTIDE SEQUENCE [LARGE SCALE GENOMIC DNA]</scope>
    <source>
        <strain evidence="1">Lst14</strain>
    </source>
</reference>
<proteinExistence type="predicted"/>
<evidence type="ECO:0000313" key="1">
    <source>
        <dbReference type="EMBL" id="RZF32097.1"/>
    </source>
</evidence>
<accession>A0A482WF43</accession>
<name>A0A482WF43_LAOST</name>
<dbReference type="EMBL" id="QKKF02037487">
    <property type="protein sequence ID" value="RZF32097.1"/>
    <property type="molecule type" value="Genomic_DNA"/>
</dbReference>
<evidence type="ECO:0000313" key="2">
    <source>
        <dbReference type="Proteomes" id="UP000291343"/>
    </source>
</evidence>
<dbReference type="STRING" id="195883.A0A482WF43"/>
<protein>
    <submittedName>
        <fullName evidence="1">Uncharacterized protein</fullName>
    </submittedName>
</protein>
<dbReference type="OrthoDB" id="6226069at2759"/>
<keyword evidence="2" id="KW-1185">Reference proteome</keyword>
<sequence length="327" mass="37506">MEIETIPPIKPALSCDHCRDQDYTSLTLGPMLLDGREGELCDWLKEIGFIPRTTHCENTDCNGSEMLWKKARIIDKYHWVCRLCKKKASIRHGSFLESFQCSVRSAVEAILGWCDGIPPEEFTAGDGKMKTSIIKKIYSQCSVVVDWYMQRHPEVTLLGGENSILIVDIFPDGCMTTTPHNNNYSKQVLCVADTVFMPARIWTQILDLGESKDYSKVIPLLLNRIRPHSTLVVTPLLYPELRGVKDVYEEVISIEALTSLDQEDYQRSLKNLETIWESTVSVCQEIQDMNNADGSQLLRELQWRTIFQSRIKSIFTHIVEYQSHLRN</sequence>
<dbReference type="Proteomes" id="UP000291343">
    <property type="component" value="Unassembled WGS sequence"/>
</dbReference>
<dbReference type="InParanoid" id="A0A482WF43"/>
<gene>
    <name evidence="1" type="ORF">LSTR_LSTR014611</name>
</gene>
<organism evidence="1 2">
    <name type="scientific">Laodelphax striatellus</name>
    <name type="common">Small brown planthopper</name>
    <name type="synonym">Delphax striatella</name>
    <dbReference type="NCBI Taxonomy" id="195883"/>
    <lineage>
        <taxon>Eukaryota</taxon>
        <taxon>Metazoa</taxon>
        <taxon>Ecdysozoa</taxon>
        <taxon>Arthropoda</taxon>
        <taxon>Hexapoda</taxon>
        <taxon>Insecta</taxon>
        <taxon>Pterygota</taxon>
        <taxon>Neoptera</taxon>
        <taxon>Paraneoptera</taxon>
        <taxon>Hemiptera</taxon>
        <taxon>Auchenorrhyncha</taxon>
        <taxon>Fulgoroidea</taxon>
        <taxon>Delphacidae</taxon>
        <taxon>Criomorphinae</taxon>
        <taxon>Laodelphax</taxon>
    </lineage>
</organism>
<dbReference type="AlphaFoldDB" id="A0A482WF43"/>
<comment type="caution">
    <text evidence="1">The sequence shown here is derived from an EMBL/GenBank/DDBJ whole genome shotgun (WGS) entry which is preliminary data.</text>
</comment>